<sequence>MSKGRVVIKGDDLKSWGTLLAKSWGLKGNLGIAKLERGKILLEFELLAEAENVLSLGSISVGGILLCLEKWSPETGCLSEGEKRREAWVRIVGLPVSLWDQAILRRIGEECGGFLAVASQTEKLEELQWARILVKMNGEELPNMVEIWIEDFCYALTLWWEVRPILEVGPAGLRGLKTAIAGETCGSGQPVELRLGGPRVTGLAQSPWSSDLASGSFGPDPAGLEARPSCSGSSGPLLIGLSFSGPLPRKDLGWAKAKEPLVVTGLERRGPRLPSAKGLAPSSEARPLAWTGPCLLKGPDAGISFFWLKDDLSKQVEEEPCSVENLKTNGALLEEALRYGTASSPFGLLVPIPSSIFGRTPLGEYYDFSGAGWELAQRETQCCIVNGPGSTEQRAVTSWELMEVNNGNNGECGEELCLVRIVPQEARGWEEVNWEDSELARFNKFLGFSTKGWEKDILDLLVKIRRRRERVHSKVLLDKSKFERELKRLEYSINYEGGKKQKSGTQERGGQMLEGAMDAHGSAGEILICWDKRTLEVLEMEVGQFSISCRLRNVEDGFVWIFLEVYGPFSREDREAFWEELGAIRGIWNDPWCLGGDFNVIDELELLDLPLQGGVFSWSGGRNNQSWARLDRYLVTQNWLDKFCGGSGVSGKASFRLASKLKVLKQKIKNWNRDVFGRLEVNKNLALQQVEFWDRVESERSLLVSETEMKKEAKETFKKWVLLEETYWRQVSRELWLKEGDKNTGFFHRMTNAHRKNNSLDIIKIIGMWRTEEQEVREGIVNPFQQLLSEEPGWKADIEGLHLQSLNSSEAKGLELPFTKEEIHSALLDMNGGKAPGSDGFTVAFWKFCWDFVKEEIVDLFKEFFEQKSFAKSLNTTFLVLIPKKGGVEDLGDFRPTIQILGQANEVIDFWHKRKEKGLICKLDIEKAYDSINWNFLMKQASSRVPRGLRQGDPLSPYLFVLGMEVLSALIRRAAVKGFILGCSLWGRGRMEMDVSHLLFADDTIIFCEARKEYLTSLSWILAWFEAASGLRINLAKSELIPIGEVEEIEEMAVELGCKVGALPSVYLGLPLGAHHKAISMWDGVEERMRRRLALWKRQYISKGGRITLIKSTLASIPIYQLSIFRMPKIVARRLEKLQRDFLWGGGRMERKIHLINWEVVGKGTKVKFWTDHWCGNEVLSRIFPQLLALAVHRNATINEVWDSSLGQGGWNIRFARDSNDWELDLIGALFNMLRDFRISQEEDSVVWRGGGQGTFGVRHAYNLLVAPNTLAFPVRCIWVDKVLTKAVFFAWEATWGKILTLDRLQKQGGQGPLGNCPCLVWGSLGVPRDIQRDTLIGERNRQLHLAQMNETTHQAMLQDVPKLLHPYDRTSETLFSAIESGRLPGDILDDIPCKYVNGALLCEVRDYRKCASEPGFSVPCADGLPIVNKVCLRMSLENVVKDIPLISDNSWTYGDLMEVESRILKALQPQLCLDPSPKLDRLCEKPVPAKLNLSLSSVRKKRLRQMPEANITSSNKIHVKKISMDRAGESLNGRLRDSGPMSGAVMAQHVHENLAAQNVGPINILTPGPKSFVQDASNPALLCISPIKVSS</sequence>
<dbReference type="Gene3D" id="3.60.10.10">
    <property type="entry name" value="Endonuclease/exonuclease/phosphatase"/>
    <property type="match status" value="1"/>
</dbReference>
<dbReference type="Pfam" id="PF00078">
    <property type="entry name" value="RVT_1"/>
    <property type="match status" value="1"/>
</dbReference>
<feature type="domain" description="Reverse transcriptase" evidence="1">
    <location>
        <begin position="863"/>
        <end position="1072"/>
    </location>
</feature>
<proteinExistence type="predicted"/>
<dbReference type="InterPro" id="IPR021950">
    <property type="entry name" value="Spt20"/>
</dbReference>
<dbReference type="Pfam" id="PF14111">
    <property type="entry name" value="DUF4283"/>
    <property type="match status" value="1"/>
</dbReference>
<reference evidence="2 3" key="1">
    <citation type="journal article" date="2018" name="PLoS Genet.">
        <title>Population sequencing reveals clonal diversity and ancestral inbreeding in the grapevine cultivar Chardonnay.</title>
        <authorList>
            <person name="Roach M.J."/>
            <person name="Johnson D.L."/>
            <person name="Bohlmann J."/>
            <person name="van Vuuren H.J."/>
            <person name="Jones S.J."/>
            <person name="Pretorius I.S."/>
            <person name="Schmidt S.A."/>
            <person name="Borneman A.R."/>
        </authorList>
    </citation>
    <scope>NUCLEOTIDE SEQUENCE [LARGE SCALE GENOMIC DNA]</scope>
    <source>
        <strain evidence="3">cv. Chardonnay</strain>
        <tissue evidence="2">Leaf</tissue>
    </source>
</reference>
<dbReference type="EMBL" id="QGNW01000014">
    <property type="protein sequence ID" value="RVX16846.1"/>
    <property type="molecule type" value="Genomic_DNA"/>
</dbReference>
<dbReference type="PANTHER" id="PTHR13526:SF8">
    <property type="entry name" value="TRANSCRIPTION FACTOR SPT20 HOMOLOG"/>
    <property type="match status" value="1"/>
</dbReference>
<evidence type="ECO:0000313" key="2">
    <source>
        <dbReference type="EMBL" id="RVX16846.1"/>
    </source>
</evidence>
<dbReference type="Proteomes" id="UP000288805">
    <property type="component" value="Unassembled WGS sequence"/>
</dbReference>
<evidence type="ECO:0000259" key="1">
    <source>
        <dbReference type="PROSITE" id="PS50878"/>
    </source>
</evidence>
<dbReference type="InterPro" id="IPR000477">
    <property type="entry name" value="RT_dom"/>
</dbReference>
<dbReference type="InterPro" id="IPR026960">
    <property type="entry name" value="RVT-Znf"/>
</dbReference>
<dbReference type="SUPFAM" id="SSF56672">
    <property type="entry name" value="DNA/RNA polymerases"/>
    <property type="match status" value="1"/>
</dbReference>
<dbReference type="SUPFAM" id="SSF56219">
    <property type="entry name" value="DNase I-like"/>
    <property type="match status" value="1"/>
</dbReference>
<dbReference type="InterPro" id="IPR025558">
    <property type="entry name" value="DUF4283"/>
</dbReference>
<evidence type="ECO:0000313" key="3">
    <source>
        <dbReference type="Proteomes" id="UP000288805"/>
    </source>
</evidence>
<dbReference type="InterPro" id="IPR046468">
    <property type="entry name" value="Spt20-like_SEP"/>
</dbReference>
<dbReference type="PROSITE" id="PS50878">
    <property type="entry name" value="RT_POL"/>
    <property type="match status" value="1"/>
</dbReference>
<dbReference type="InterPro" id="IPR036691">
    <property type="entry name" value="Endo/exonu/phosph_ase_sf"/>
</dbReference>
<dbReference type="InterPro" id="IPR043502">
    <property type="entry name" value="DNA/RNA_pol_sf"/>
</dbReference>
<name>A0A438K6M0_VITVI</name>
<protein>
    <submittedName>
        <fullName evidence="2">LINE-1 retrotransposable element ORF2 protein</fullName>
    </submittedName>
</protein>
<comment type="caution">
    <text evidence="2">The sequence shown here is derived from an EMBL/GenBank/DDBJ whole genome shotgun (WGS) entry which is preliminary data.</text>
</comment>
<dbReference type="PANTHER" id="PTHR13526">
    <property type="entry name" value="TRANSCRIPTION FACTOR SPT20 HOMOLOG"/>
    <property type="match status" value="1"/>
</dbReference>
<dbReference type="GO" id="GO:0000124">
    <property type="term" value="C:SAGA complex"/>
    <property type="evidence" value="ECO:0007669"/>
    <property type="project" value="InterPro"/>
</dbReference>
<dbReference type="Pfam" id="PF12090">
    <property type="entry name" value="Spt20_SEP"/>
    <property type="match status" value="1"/>
</dbReference>
<dbReference type="GO" id="GO:0003712">
    <property type="term" value="F:transcription coregulator activity"/>
    <property type="evidence" value="ECO:0007669"/>
    <property type="project" value="InterPro"/>
</dbReference>
<accession>A0A438K6M0</accession>
<dbReference type="Pfam" id="PF13966">
    <property type="entry name" value="zf-RVT"/>
    <property type="match status" value="1"/>
</dbReference>
<organism evidence="2 3">
    <name type="scientific">Vitis vinifera</name>
    <name type="common">Grape</name>
    <dbReference type="NCBI Taxonomy" id="29760"/>
    <lineage>
        <taxon>Eukaryota</taxon>
        <taxon>Viridiplantae</taxon>
        <taxon>Streptophyta</taxon>
        <taxon>Embryophyta</taxon>
        <taxon>Tracheophyta</taxon>
        <taxon>Spermatophyta</taxon>
        <taxon>Magnoliopsida</taxon>
        <taxon>eudicotyledons</taxon>
        <taxon>Gunneridae</taxon>
        <taxon>Pentapetalae</taxon>
        <taxon>rosids</taxon>
        <taxon>Vitales</taxon>
        <taxon>Vitaceae</taxon>
        <taxon>Viteae</taxon>
        <taxon>Vitis</taxon>
    </lineage>
</organism>
<gene>
    <name evidence="2" type="primary">LORF2_69</name>
    <name evidence="2" type="ORF">CK203_003341</name>
</gene>
<dbReference type="CDD" id="cd01650">
    <property type="entry name" value="RT_nLTR_like"/>
    <property type="match status" value="1"/>
</dbReference>